<gene>
    <name evidence="1" type="ORF">LCGC14_2029070</name>
</gene>
<protein>
    <submittedName>
        <fullName evidence="1">Uncharacterized protein</fullName>
    </submittedName>
</protein>
<name>A0A0F9H8M8_9ZZZZ</name>
<proteinExistence type="predicted"/>
<evidence type="ECO:0000313" key="1">
    <source>
        <dbReference type="EMBL" id="KKL78015.1"/>
    </source>
</evidence>
<dbReference type="AlphaFoldDB" id="A0A0F9H8M8"/>
<accession>A0A0F9H8M8</accession>
<comment type="caution">
    <text evidence="1">The sequence shown here is derived from an EMBL/GenBank/DDBJ whole genome shotgun (WGS) entry which is preliminary data.</text>
</comment>
<sequence length="51" mass="6042">MVLVIILFIVFGQILYLERKIQKIRHLLDMELEESYFVKPGKIQLILLNGL</sequence>
<dbReference type="EMBL" id="LAZR01023584">
    <property type="protein sequence ID" value="KKL78015.1"/>
    <property type="molecule type" value="Genomic_DNA"/>
</dbReference>
<reference evidence="1" key="1">
    <citation type="journal article" date="2015" name="Nature">
        <title>Complex archaea that bridge the gap between prokaryotes and eukaryotes.</title>
        <authorList>
            <person name="Spang A."/>
            <person name="Saw J.H."/>
            <person name="Jorgensen S.L."/>
            <person name="Zaremba-Niedzwiedzka K."/>
            <person name="Martijn J."/>
            <person name="Lind A.E."/>
            <person name="van Eijk R."/>
            <person name="Schleper C."/>
            <person name="Guy L."/>
            <person name="Ettema T.J."/>
        </authorList>
    </citation>
    <scope>NUCLEOTIDE SEQUENCE</scope>
</reference>
<organism evidence="1">
    <name type="scientific">marine sediment metagenome</name>
    <dbReference type="NCBI Taxonomy" id="412755"/>
    <lineage>
        <taxon>unclassified sequences</taxon>
        <taxon>metagenomes</taxon>
        <taxon>ecological metagenomes</taxon>
    </lineage>
</organism>